<dbReference type="SUPFAM" id="SSF51735">
    <property type="entry name" value="NAD(P)-binding Rossmann-fold domains"/>
    <property type="match status" value="1"/>
</dbReference>
<dbReference type="GO" id="GO:0008206">
    <property type="term" value="P:bile acid metabolic process"/>
    <property type="evidence" value="ECO:0007669"/>
    <property type="project" value="UniProtKB-ARBA"/>
</dbReference>
<keyword evidence="6" id="KW-1185">Reference proteome</keyword>
<comment type="subunit">
    <text evidence="2">Homotetramer.</text>
</comment>
<keyword evidence="3 5" id="KW-0560">Oxidoreductase</keyword>
<dbReference type="NCBIfam" id="NF006393">
    <property type="entry name" value="PRK08642.1"/>
    <property type="match status" value="1"/>
</dbReference>
<dbReference type="EMBL" id="AVPF01000001">
    <property type="protein sequence ID" value="KGX91710.1"/>
    <property type="molecule type" value="Genomic_DNA"/>
</dbReference>
<protein>
    <submittedName>
        <fullName evidence="5">3-ketoacyl-ACP reductase</fullName>
        <ecNumber evidence="5">1.1.1.100</ecNumber>
    </submittedName>
</protein>
<feature type="coiled-coil region" evidence="4">
    <location>
        <begin position="33"/>
        <end position="74"/>
    </location>
</feature>
<gene>
    <name evidence="5" type="primary">fabG</name>
    <name evidence="5" type="ORF">N783_00050</name>
</gene>
<dbReference type="AlphaFoldDB" id="A0A0A5GKL6"/>
<dbReference type="Pfam" id="PF13561">
    <property type="entry name" value="adh_short_C2"/>
    <property type="match status" value="1"/>
</dbReference>
<dbReference type="eggNOG" id="COG1028">
    <property type="taxonomic scope" value="Bacteria"/>
</dbReference>
<evidence type="ECO:0000256" key="2">
    <source>
        <dbReference type="ARBA" id="ARBA00011881"/>
    </source>
</evidence>
<dbReference type="PRINTS" id="PR00080">
    <property type="entry name" value="SDRFAMILY"/>
</dbReference>
<dbReference type="InterPro" id="IPR002347">
    <property type="entry name" value="SDR_fam"/>
</dbReference>
<evidence type="ECO:0000313" key="5">
    <source>
        <dbReference type="EMBL" id="KGX91710.1"/>
    </source>
</evidence>
<sequence>MKIRNQTVLITGASRGLGAEIAKTFSKEGANVVVNYVKSKEKAEQLVEELGENAVALQADIRNEEQVKEMVEKAKDHFQASITTVVNNALVNFRFDPNAQQAADEVNWEKYEIQFEGSVKGALNTVQACLEDMREQNFGRIINIGTNLVQNPVVAYHEYTTGKAALLGFTRNMAKDLGQYGITVNMISGGLLKQTDASSATTDEVFSIIEATTPLNKVTTPAELADTALFFASPWSRAVTGQNLVVDGGLVMD</sequence>
<dbReference type="OrthoDB" id="9803333at2"/>
<dbReference type="GO" id="GO:0004316">
    <property type="term" value="F:3-oxoacyl-[acyl-carrier-protein] reductase (NADPH) activity"/>
    <property type="evidence" value="ECO:0007669"/>
    <property type="project" value="UniProtKB-EC"/>
</dbReference>
<evidence type="ECO:0000256" key="4">
    <source>
        <dbReference type="SAM" id="Coils"/>
    </source>
</evidence>
<evidence type="ECO:0000256" key="3">
    <source>
        <dbReference type="ARBA" id="ARBA00023002"/>
    </source>
</evidence>
<dbReference type="InterPro" id="IPR036291">
    <property type="entry name" value="NAD(P)-bd_dom_sf"/>
</dbReference>
<organism evidence="5 6">
    <name type="scientific">Pontibacillus marinus BH030004 = DSM 16465</name>
    <dbReference type="NCBI Taxonomy" id="1385511"/>
    <lineage>
        <taxon>Bacteria</taxon>
        <taxon>Bacillati</taxon>
        <taxon>Bacillota</taxon>
        <taxon>Bacilli</taxon>
        <taxon>Bacillales</taxon>
        <taxon>Bacillaceae</taxon>
        <taxon>Pontibacillus</taxon>
    </lineage>
</organism>
<dbReference type="RefSeq" id="WP_027445312.1">
    <property type="nucleotide sequence ID" value="NZ_AULJ01000001.1"/>
</dbReference>
<reference evidence="5 6" key="1">
    <citation type="submission" date="2013-08" db="EMBL/GenBank/DDBJ databases">
        <authorList>
            <person name="Huang J."/>
            <person name="Wang G."/>
        </authorList>
    </citation>
    <scope>NUCLEOTIDE SEQUENCE [LARGE SCALE GENOMIC DNA]</scope>
    <source>
        <strain evidence="5 6">BH030004</strain>
    </source>
</reference>
<dbReference type="PRINTS" id="PR00081">
    <property type="entry name" value="GDHRDH"/>
</dbReference>
<comment type="caution">
    <text evidence="5">The sequence shown here is derived from an EMBL/GenBank/DDBJ whole genome shotgun (WGS) entry which is preliminary data.</text>
</comment>
<comment type="similarity">
    <text evidence="1">Belongs to the short-chain dehydrogenases/reductases (SDR) family.</text>
</comment>
<proteinExistence type="inferred from homology"/>
<dbReference type="CDD" id="cd05349">
    <property type="entry name" value="BKR_2_SDR_c"/>
    <property type="match status" value="1"/>
</dbReference>
<dbReference type="Gene3D" id="3.40.50.720">
    <property type="entry name" value="NAD(P)-binding Rossmann-like Domain"/>
    <property type="match status" value="1"/>
</dbReference>
<dbReference type="STRING" id="1385511.GCA_000425225_00244"/>
<name>A0A0A5GKL6_9BACI</name>
<evidence type="ECO:0000256" key="1">
    <source>
        <dbReference type="ARBA" id="ARBA00006484"/>
    </source>
</evidence>
<dbReference type="EC" id="1.1.1.100" evidence="5"/>
<evidence type="ECO:0000313" key="6">
    <source>
        <dbReference type="Proteomes" id="UP000030403"/>
    </source>
</evidence>
<keyword evidence="4" id="KW-0175">Coiled coil</keyword>
<accession>A0A0A5GKL6</accession>
<dbReference type="Proteomes" id="UP000030403">
    <property type="component" value="Unassembled WGS sequence"/>
</dbReference>
<dbReference type="FunFam" id="3.40.50.720:FF:000084">
    <property type="entry name" value="Short-chain dehydrogenase reductase"/>
    <property type="match status" value="1"/>
</dbReference>
<dbReference type="PANTHER" id="PTHR43639">
    <property type="entry name" value="OXIDOREDUCTASE, SHORT-CHAIN DEHYDROGENASE/REDUCTASE FAMILY (AFU_ORTHOLOGUE AFUA_5G02870)"/>
    <property type="match status" value="1"/>
</dbReference>
<dbReference type="PANTHER" id="PTHR43639:SF1">
    <property type="entry name" value="SHORT-CHAIN DEHYDROGENASE_REDUCTASE FAMILY PROTEIN"/>
    <property type="match status" value="1"/>
</dbReference>